<proteinExistence type="predicted"/>
<organism evidence="2 3">
    <name type="scientific">Mycolicibacter arupensis</name>
    <dbReference type="NCBI Taxonomy" id="342002"/>
    <lineage>
        <taxon>Bacteria</taxon>
        <taxon>Bacillati</taxon>
        <taxon>Actinomycetota</taxon>
        <taxon>Actinomycetes</taxon>
        <taxon>Mycobacteriales</taxon>
        <taxon>Mycobacteriaceae</taxon>
        <taxon>Mycolicibacter</taxon>
    </lineage>
</organism>
<gene>
    <name evidence="2" type="ORF">E6Q54_15090</name>
</gene>
<dbReference type="SUPFAM" id="SSF52540">
    <property type="entry name" value="P-loop containing nucleoside triphosphate hydrolases"/>
    <property type="match status" value="1"/>
</dbReference>
<feature type="region of interest" description="Disordered" evidence="1">
    <location>
        <begin position="1"/>
        <end position="44"/>
    </location>
</feature>
<evidence type="ECO:0000256" key="1">
    <source>
        <dbReference type="SAM" id="MobiDB-lite"/>
    </source>
</evidence>
<dbReference type="Pfam" id="PF13481">
    <property type="entry name" value="AAA_25"/>
    <property type="match status" value="1"/>
</dbReference>
<evidence type="ECO:0000313" key="2">
    <source>
        <dbReference type="EMBL" id="TXI54297.1"/>
    </source>
</evidence>
<evidence type="ECO:0008006" key="4">
    <source>
        <dbReference type="Google" id="ProtNLM"/>
    </source>
</evidence>
<evidence type="ECO:0000313" key="3">
    <source>
        <dbReference type="Proteomes" id="UP000321797"/>
    </source>
</evidence>
<sequence>MGGGMTPTPNDMAAKVNGRPVDTGGPTGTRRIRDRNARRAETAAPAESGLLAGMITAAQLDSMTFAPLVEHVPHLITEGFGILGGPPKVGKSWLTAGLALAVAQGGTALGGIHLEHPRDVLLMALEDGQRRLQSRMQRLNRGQALPARLHILTDITPGTASDTITEWLQLHQDDEHKPLIILDTLGKARPQRRPGEDPYIADYLLGSHIKRTVDAVPGVGLVAVTHTRKMASEDFLEAISGTQGIAGSADYVMVLRRKRKSDEGTLAVTGRDVIENEYAVKVDDGIWELDGMDILDAAATVTTRTEREQNRLGDRSLDAMKFVNSRETTTPAALAEHLKIDGKVAGNMLARLTEGGYIAKSRRGTYAPTGGGESGETGESAGQALPANSPLSLLSPPAEETA</sequence>
<accession>A0A5C7XXN2</accession>
<name>A0A5C7XXN2_9MYCO</name>
<dbReference type="EMBL" id="SSGD01000088">
    <property type="protein sequence ID" value="TXI54297.1"/>
    <property type="molecule type" value="Genomic_DNA"/>
</dbReference>
<dbReference type="Gene3D" id="3.40.50.300">
    <property type="entry name" value="P-loop containing nucleotide triphosphate hydrolases"/>
    <property type="match status" value="1"/>
</dbReference>
<reference evidence="2 3" key="1">
    <citation type="submission" date="2018-09" db="EMBL/GenBank/DDBJ databases">
        <title>Metagenome Assembled Genomes from an Advanced Water Purification Facility.</title>
        <authorList>
            <person name="Stamps B.W."/>
            <person name="Spear J.R."/>
        </authorList>
    </citation>
    <scope>NUCLEOTIDE SEQUENCE [LARGE SCALE GENOMIC DNA]</scope>
    <source>
        <strain evidence="2">Bin_29_2</strain>
    </source>
</reference>
<feature type="compositionally biased region" description="Low complexity" evidence="1">
    <location>
        <begin position="377"/>
        <end position="402"/>
    </location>
</feature>
<dbReference type="Proteomes" id="UP000321797">
    <property type="component" value="Unassembled WGS sequence"/>
</dbReference>
<dbReference type="InterPro" id="IPR027417">
    <property type="entry name" value="P-loop_NTPase"/>
</dbReference>
<comment type="caution">
    <text evidence="2">The sequence shown here is derived from an EMBL/GenBank/DDBJ whole genome shotgun (WGS) entry which is preliminary data.</text>
</comment>
<feature type="region of interest" description="Disordered" evidence="1">
    <location>
        <begin position="362"/>
        <end position="402"/>
    </location>
</feature>
<dbReference type="AlphaFoldDB" id="A0A5C7XXN2"/>
<protein>
    <recommendedName>
        <fullName evidence="4">AAA family ATPase</fullName>
    </recommendedName>
</protein>